<dbReference type="InterPro" id="IPR007546">
    <property type="entry name" value="DUF503"/>
</dbReference>
<organism evidence="1 3">
    <name type="scientific">Heyndrickxia ginsengihumi</name>
    <dbReference type="NCBI Taxonomy" id="363870"/>
    <lineage>
        <taxon>Bacteria</taxon>
        <taxon>Bacillati</taxon>
        <taxon>Bacillota</taxon>
        <taxon>Bacilli</taxon>
        <taxon>Bacillales</taxon>
        <taxon>Bacillaceae</taxon>
        <taxon>Heyndrickxia</taxon>
    </lineage>
</organism>
<evidence type="ECO:0000313" key="4">
    <source>
        <dbReference type="Proteomes" id="UP000476934"/>
    </source>
</evidence>
<dbReference type="Proteomes" id="UP000476934">
    <property type="component" value="Unassembled WGS sequence"/>
</dbReference>
<reference evidence="1 3" key="1">
    <citation type="submission" date="2014-10" db="EMBL/GenBank/DDBJ databases">
        <title>Draft genome of phytase producing Bacillus ginsengihumi strain M2.11.</title>
        <authorList>
            <person name="Toymentseva A."/>
            <person name="Boulygina E.A."/>
            <person name="Kazakov S.V."/>
            <person name="Kayumov I."/>
            <person name="Suleimanova A.D."/>
            <person name="Mardanova A.M."/>
            <person name="Maria S.N."/>
            <person name="Sergey M.Y."/>
            <person name="Sharipova M.R."/>
        </authorList>
    </citation>
    <scope>NUCLEOTIDE SEQUENCE [LARGE SCALE GENOMIC DNA]</scope>
    <source>
        <strain evidence="1 3">M2.11</strain>
    </source>
</reference>
<dbReference type="Gene3D" id="3.30.70.1120">
    <property type="entry name" value="TT1725-like"/>
    <property type="match status" value="1"/>
</dbReference>
<reference evidence="2 4" key="3">
    <citation type="submission" date="2020-03" db="EMBL/GenBank/DDBJ databases">
        <title>Bacillus aquiflavi sp. nov., isolated from yellow water of strong flavor Chinese baijiu in Yibin region of China.</title>
        <authorList>
            <person name="Xie J."/>
        </authorList>
    </citation>
    <scope>NUCLEOTIDE SEQUENCE [LARGE SCALE GENOMIC DNA]</scope>
    <source>
        <strain evidence="2 4">Gsoil 114</strain>
    </source>
</reference>
<reference evidence="2 4" key="2">
    <citation type="submission" date="2020-02" db="EMBL/GenBank/DDBJ databases">
        <authorList>
            <person name="Feng H."/>
        </authorList>
    </citation>
    <scope>NUCLEOTIDE SEQUENCE [LARGE SCALE GENOMIC DNA]</scope>
    <source>
        <strain evidence="2 4">Gsoil 114</strain>
    </source>
</reference>
<name>A0A0A6Y2M2_9BACI</name>
<gene>
    <name evidence="2" type="ORF">G4D61_06680</name>
    <name evidence="1" type="ORF">NG54_02530</name>
</gene>
<dbReference type="SUPFAM" id="SSF103007">
    <property type="entry name" value="Hypothetical protein TT1725"/>
    <property type="match status" value="1"/>
</dbReference>
<evidence type="ECO:0000313" key="2">
    <source>
        <dbReference type="EMBL" id="NEY19655.1"/>
    </source>
</evidence>
<evidence type="ECO:0000313" key="3">
    <source>
        <dbReference type="Proteomes" id="UP000030588"/>
    </source>
</evidence>
<proteinExistence type="predicted"/>
<dbReference type="EMBL" id="JRUN01000004">
    <property type="protein sequence ID" value="KHD86537.1"/>
    <property type="molecule type" value="Genomic_DNA"/>
</dbReference>
<dbReference type="Pfam" id="PF04456">
    <property type="entry name" value="DUF503"/>
    <property type="match status" value="1"/>
</dbReference>
<accession>A0A0A6Y2M2</accession>
<dbReference type="RefSeq" id="WP_025727861.1">
    <property type="nucleotide sequence ID" value="NZ_JAAIWK010000007.1"/>
</dbReference>
<dbReference type="InterPro" id="IPR036746">
    <property type="entry name" value="TT1725-like_sf"/>
</dbReference>
<dbReference type="EMBL" id="JAAIWK010000007">
    <property type="protein sequence ID" value="NEY19655.1"/>
    <property type="molecule type" value="Genomic_DNA"/>
</dbReference>
<dbReference type="Proteomes" id="UP000030588">
    <property type="component" value="Unassembled WGS sequence"/>
</dbReference>
<dbReference type="STRING" id="363870.NG54_02530"/>
<dbReference type="OrthoDB" id="9809023at2"/>
<dbReference type="PANTHER" id="PTHR36441">
    <property type="entry name" value="HYPOTHETICAL CYTOSOLIC PROTEIN"/>
    <property type="match status" value="1"/>
</dbReference>
<protein>
    <submittedName>
        <fullName evidence="2">DUF503 family protein</fullName>
    </submittedName>
</protein>
<comment type="caution">
    <text evidence="1">The sequence shown here is derived from an EMBL/GenBank/DDBJ whole genome shotgun (WGS) entry which is preliminary data.</text>
</comment>
<sequence length="92" mass="11089">MIVSVQCDFRIFDAQSLKDKRAVLQRVLTRLKQKYNVAVSEVEYQDVWQRTRIEMVTVASNRVAAEKEMERTLKFLDSFPEWERLDTIYEWL</sequence>
<keyword evidence="4" id="KW-1185">Reference proteome</keyword>
<dbReference type="AlphaFoldDB" id="A0A0A6Y2M2"/>
<evidence type="ECO:0000313" key="1">
    <source>
        <dbReference type="EMBL" id="KHD86537.1"/>
    </source>
</evidence>
<dbReference type="PANTHER" id="PTHR36441:SF1">
    <property type="entry name" value="DUF503 DOMAIN-CONTAINING PROTEIN"/>
    <property type="match status" value="1"/>
</dbReference>